<reference evidence="2 3" key="1">
    <citation type="submission" date="2018-06" db="EMBL/GenBank/DDBJ databases">
        <title>Complete Genomes of Monosporascus.</title>
        <authorList>
            <person name="Robinson A.J."/>
            <person name="Natvig D.O."/>
        </authorList>
    </citation>
    <scope>NUCLEOTIDE SEQUENCE [LARGE SCALE GENOMIC DNA]</scope>
    <source>
        <strain evidence="2 3">CBS 110550</strain>
    </source>
</reference>
<dbReference type="STRING" id="155417.A0A4Q4SSX6"/>
<keyword evidence="1" id="KW-0472">Membrane</keyword>
<dbReference type="Proteomes" id="UP000293360">
    <property type="component" value="Unassembled WGS sequence"/>
</dbReference>
<dbReference type="EMBL" id="QJNU01001603">
    <property type="protein sequence ID" value="RYO73883.1"/>
    <property type="molecule type" value="Genomic_DNA"/>
</dbReference>
<name>A0A4Q4SSX6_9PEZI</name>
<proteinExistence type="predicted"/>
<dbReference type="AlphaFoldDB" id="A0A4Q4SSX6"/>
<evidence type="ECO:0000256" key="1">
    <source>
        <dbReference type="SAM" id="Phobius"/>
    </source>
</evidence>
<sequence>MSPKQISHLSQPGLEVVPESQLPEVVNGPVLIPRSPDPIFRGPSSPSRLVVSLPVPAEEFLPVPEKWRWDTPDSLQKLSASRVVPVSAFSDYSPVSETRSVRLGSRFLRTGKAPPAVHAGHGNRTFAILGGPRKKFWLVFGPIFLFVAVGLAVGLSLGLSVSVPDEAVDASDQDSTIQTATTPPAASPTPSVLVLPTIPLTCPEANGTTYQPVFNEDPFLVLCDVDYDTDSTAAATIDVDIADLGSVEECIATCANNSLCVGASWGNHEGRDTCWMKGSLGSSNEAPNWFFAIRSDSSAHEI</sequence>
<evidence type="ECO:0000313" key="3">
    <source>
        <dbReference type="Proteomes" id="UP000293360"/>
    </source>
</evidence>
<keyword evidence="1" id="KW-0812">Transmembrane</keyword>
<evidence type="ECO:0008006" key="4">
    <source>
        <dbReference type="Google" id="ProtNLM"/>
    </source>
</evidence>
<keyword evidence="1" id="KW-1133">Transmembrane helix</keyword>
<accession>A0A4Q4SSX6</accession>
<gene>
    <name evidence="2" type="ORF">DL764_011049</name>
</gene>
<dbReference type="OrthoDB" id="3499003at2759"/>
<dbReference type="Gene3D" id="3.50.4.10">
    <property type="entry name" value="Hepatocyte Growth Factor"/>
    <property type="match status" value="1"/>
</dbReference>
<comment type="caution">
    <text evidence="2">The sequence shown here is derived from an EMBL/GenBank/DDBJ whole genome shotgun (WGS) entry which is preliminary data.</text>
</comment>
<organism evidence="2 3">
    <name type="scientific">Monosporascus ibericus</name>
    <dbReference type="NCBI Taxonomy" id="155417"/>
    <lineage>
        <taxon>Eukaryota</taxon>
        <taxon>Fungi</taxon>
        <taxon>Dikarya</taxon>
        <taxon>Ascomycota</taxon>
        <taxon>Pezizomycotina</taxon>
        <taxon>Sordariomycetes</taxon>
        <taxon>Xylariomycetidae</taxon>
        <taxon>Xylariales</taxon>
        <taxon>Xylariales incertae sedis</taxon>
        <taxon>Monosporascus</taxon>
    </lineage>
</organism>
<evidence type="ECO:0000313" key="2">
    <source>
        <dbReference type="EMBL" id="RYO73883.1"/>
    </source>
</evidence>
<feature type="transmembrane region" description="Helical" evidence="1">
    <location>
        <begin position="136"/>
        <end position="159"/>
    </location>
</feature>
<protein>
    <recommendedName>
        <fullName evidence="4">Apple domain-containing protein</fullName>
    </recommendedName>
</protein>
<keyword evidence="3" id="KW-1185">Reference proteome</keyword>